<feature type="transmembrane region" description="Helical" evidence="1">
    <location>
        <begin position="267"/>
        <end position="291"/>
    </location>
</feature>
<feature type="transmembrane region" description="Helical" evidence="1">
    <location>
        <begin position="159"/>
        <end position="178"/>
    </location>
</feature>
<evidence type="ECO:0000256" key="1">
    <source>
        <dbReference type="SAM" id="Phobius"/>
    </source>
</evidence>
<dbReference type="InterPro" id="IPR052728">
    <property type="entry name" value="O2_lipid_transport_reg"/>
</dbReference>
<dbReference type="PANTHER" id="PTHR11161">
    <property type="entry name" value="O-ACYLTRANSFERASE"/>
    <property type="match status" value="1"/>
</dbReference>
<dbReference type="PANTHER" id="PTHR11161:SF0">
    <property type="entry name" value="O-ACYLTRANSFERASE LIKE PROTEIN"/>
    <property type="match status" value="1"/>
</dbReference>
<comment type="caution">
    <text evidence="3">The sequence shown here is derived from an EMBL/GenBank/DDBJ whole genome shotgun (WGS) entry which is preliminary data.</text>
</comment>
<keyword evidence="1" id="KW-0812">Transmembrane</keyword>
<dbReference type="Pfam" id="PF01757">
    <property type="entry name" value="Acyl_transf_3"/>
    <property type="match status" value="1"/>
</dbReference>
<reference evidence="3 4" key="1">
    <citation type="submission" date="2024-02" db="EMBL/GenBank/DDBJ databases">
        <title>Chromosome-scale genome assembly of the rough periwinkle Littorina saxatilis.</title>
        <authorList>
            <person name="De Jode A."/>
            <person name="Faria R."/>
            <person name="Formenti G."/>
            <person name="Sims Y."/>
            <person name="Smith T.P."/>
            <person name="Tracey A."/>
            <person name="Wood J.M.D."/>
            <person name="Zagrodzka Z.B."/>
            <person name="Johannesson K."/>
            <person name="Butlin R.K."/>
            <person name="Leder E.H."/>
        </authorList>
    </citation>
    <scope>NUCLEOTIDE SEQUENCE [LARGE SCALE GENOMIC DNA]</scope>
    <source>
        <strain evidence="3">Snail1</strain>
        <tissue evidence="3">Muscle</tissue>
    </source>
</reference>
<organism evidence="3 4">
    <name type="scientific">Littorina saxatilis</name>
    <dbReference type="NCBI Taxonomy" id="31220"/>
    <lineage>
        <taxon>Eukaryota</taxon>
        <taxon>Metazoa</taxon>
        <taxon>Spiralia</taxon>
        <taxon>Lophotrochozoa</taxon>
        <taxon>Mollusca</taxon>
        <taxon>Gastropoda</taxon>
        <taxon>Caenogastropoda</taxon>
        <taxon>Littorinimorpha</taxon>
        <taxon>Littorinoidea</taxon>
        <taxon>Littorinidae</taxon>
        <taxon>Littorina</taxon>
    </lineage>
</organism>
<keyword evidence="1" id="KW-1133">Transmembrane helix</keyword>
<accession>A0AAN9G591</accession>
<dbReference type="GO" id="GO:0016747">
    <property type="term" value="F:acyltransferase activity, transferring groups other than amino-acyl groups"/>
    <property type="evidence" value="ECO:0007669"/>
    <property type="project" value="InterPro"/>
</dbReference>
<feature type="transmembrane region" description="Helical" evidence="1">
    <location>
        <begin position="202"/>
        <end position="225"/>
    </location>
</feature>
<keyword evidence="4" id="KW-1185">Reference proteome</keyword>
<protein>
    <recommendedName>
        <fullName evidence="2">Acyltransferase 3 domain-containing protein</fullName>
    </recommendedName>
</protein>
<feature type="transmembrane region" description="Helical" evidence="1">
    <location>
        <begin position="130"/>
        <end position="147"/>
    </location>
</feature>
<sequence length="318" mass="35666">MVYVCIQPYWGEGPFWQDVQLDRDGCKTVWWTNLLYINNLVKSDAGCLGQTWYLANDMQFYILSPLIFVPFYFSPIFGMVSAGVFLLVTSIVPGALTMRDHFPPGLIPGQLQGNASSQGNFFSDYYIKPYNRMGAYVVGMLAGSFLYRTDCKLRINKFLNLFIWGVTTACALAVLYGLSDASNGHPITLPVSALYNALNRQVWGACVAWVIVACCTGNGGFVNTILSWPALIPLSRLTYCIYLLHPIIIDLYLFNMNTVFYMDENSINAVMFFLGILVVSYMAAAITSLSFEAPMMALEKILFNRDKKETRKDGAEEK</sequence>
<dbReference type="Proteomes" id="UP001374579">
    <property type="component" value="Unassembled WGS sequence"/>
</dbReference>
<evidence type="ECO:0000313" key="3">
    <source>
        <dbReference type="EMBL" id="KAK7095327.1"/>
    </source>
</evidence>
<dbReference type="EMBL" id="JBAMIC010000018">
    <property type="protein sequence ID" value="KAK7095327.1"/>
    <property type="molecule type" value="Genomic_DNA"/>
</dbReference>
<dbReference type="InterPro" id="IPR002656">
    <property type="entry name" value="Acyl_transf_3_dom"/>
</dbReference>
<evidence type="ECO:0000313" key="4">
    <source>
        <dbReference type="Proteomes" id="UP001374579"/>
    </source>
</evidence>
<feature type="transmembrane region" description="Helical" evidence="1">
    <location>
        <begin position="66"/>
        <end position="92"/>
    </location>
</feature>
<feature type="transmembrane region" description="Helical" evidence="1">
    <location>
        <begin position="237"/>
        <end position="255"/>
    </location>
</feature>
<dbReference type="AlphaFoldDB" id="A0AAN9G591"/>
<keyword evidence="1" id="KW-0472">Membrane</keyword>
<gene>
    <name evidence="3" type="ORF">V1264_006750</name>
</gene>
<evidence type="ECO:0000259" key="2">
    <source>
        <dbReference type="Pfam" id="PF01757"/>
    </source>
</evidence>
<proteinExistence type="predicted"/>
<name>A0AAN9G591_9CAEN</name>
<feature type="domain" description="Acyltransferase 3" evidence="2">
    <location>
        <begin position="16"/>
        <end position="283"/>
    </location>
</feature>